<evidence type="ECO:0000256" key="1">
    <source>
        <dbReference type="ARBA" id="ARBA00000118"/>
    </source>
</evidence>
<evidence type="ECO:0000256" key="2">
    <source>
        <dbReference type="ARBA" id="ARBA00000491"/>
    </source>
</evidence>
<dbReference type="PANTHER" id="PTHR43822:SF9">
    <property type="entry name" value="3-ISOPROPYLMALATE DEHYDRATASE"/>
    <property type="match status" value="1"/>
</dbReference>
<dbReference type="Proteomes" id="UP000001473">
    <property type="component" value="Chromosome"/>
</dbReference>
<dbReference type="GO" id="GO:0003861">
    <property type="term" value="F:3-isopropylmalate dehydratase activity"/>
    <property type="evidence" value="ECO:0007669"/>
    <property type="project" value="UniProtKB-UniRule"/>
</dbReference>
<comment type="similarity">
    <text evidence="14">Belongs to the aconitase/IPM isomerase family. LeuC type 1 subfamily.</text>
</comment>
<evidence type="ECO:0000256" key="12">
    <source>
        <dbReference type="ARBA" id="ARBA00023239"/>
    </source>
</evidence>
<dbReference type="GO" id="GO:0051539">
    <property type="term" value="F:4 iron, 4 sulfur cluster binding"/>
    <property type="evidence" value="ECO:0007669"/>
    <property type="project" value="UniProtKB-KW"/>
</dbReference>
<proteinExistence type="inferred from homology"/>
<dbReference type="CDD" id="cd01583">
    <property type="entry name" value="IPMI"/>
    <property type="match status" value="1"/>
</dbReference>
<evidence type="ECO:0000313" key="17">
    <source>
        <dbReference type="EMBL" id="ACR17956.1"/>
    </source>
</evidence>
<evidence type="ECO:0000256" key="4">
    <source>
        <dbReference type="ARBA" id="ARBA00004729"/>
    </source>
</evidence>
<keyword evidence="8 14" id="KW-0028">Amino-acid biosynthesis</keyword>
<feature type="region of interest" description="Disordered" evidence="15">
    <location>
        <begin position="499"/>
        <end position="523"/>
    </location>
</feature>
<dbReference type="InterPro" id="IPR004430">
    <property type="entry name" value="3-IsopropMal_deHydase_lsu"/>
</dbReference>
<dbReference type="NCBIfam" id="TIGR00170">
    <property type="entry name" value="leuC"/>
    <property type="match status" value="1"/>
</dbReference>
<dbReference type="NCBIfam" id="NF009116">
    <property type="entry name" value="PRK12466.1"/>
    <property type="match status" value="1"/>
</dbReference>
<dbReference type="InterPro" id="IPR050067">
    <property type="entry name" value="IPM_dehydratase_rel_enz"/>
</dbReference>
<keyword evidence="12 14" id="KW-0456">Lyase</keyword>
<dbReference type="eggNOG" id="COG0065">
    <property type="taxonomic scope" value="Bacteria"/>
</dbReference>
<dbReference type="FunFam" id="3.30.499.10:FF:000007">
    <property type="entry name" value="3-isopropylmalate dehydratase large subunit"/>
    <property type="match status" value="1"/>
</dbReference>
<organism evidence="17 18">
    <name type="scientific">Corynebacterium kroppenstedtii (strain DSM 44385 / JCM 11950 / CIP 105744 / CCUG 35717)</name>
    <dbReference type="NCBI Taxonomy" id="645127"/>
    <lineage>
        <taxon>Bacteria</taxon>
        <taxon>Bacillati</taxon>
        <taxon>Actinomycetota</taxon>
        <taxon>Actinomycetes</taxon>
        <taxon>Mycobacteriales</taxon>
        <taxon>Corynebacteriaceae</taxon>
        <taxon>Corynebacterium</taxon>
    </lineage>
</organism>
<comment type="function">
    <text evidence="3 14">Catalyzes the isomerization between 2-isopropylmalate and 3-isopropylmalate, via the formation of 2-isopropylmaleate.</text>
</comment>
<comment type="subunit">
    <text evidence="14">Heterodimer of LeuC and LeuD.</text>
</comment>
<dbReference type="UniPathway" id="UPA00048">
    <property type="reaction ID" value="UER00071"/>
</dbReference>
<feature type="binding site" evidence="14">
    <location>
        <position position="385"/>
    </location>
    <ligand>
        <name>[4Fe-4S] cluster</name>
        <dbReference type="ChEBI" id="CHEBI:49883"/>
    </ligand>
</feature>
<name>C4LJF1_CORK4</name>
<dbReference type="HAMAP" id="MF_01026">
    <property type="entry name" value="LeuC_type1"/>
    <property type="match status" value="1"/>
</dbReference>
<evidence type="ECO:0000256" key="9">
    <source>
        <dbReference type="ARBA" id="ARBA00022723"/>
    </source>
</evidence>
<dbReference type="InterPro" id="IPR018136">
    <property type="entry name" value="Aconitase_4Fe-4S_BS"/>
</dbReference>
<sequence>MTNSTADKTSATPGASTTRTPSTTLSDSAEDDHKDRPRTMAEKVWENHIVSRGENGDPDLIYIDLHLVHEVTSPQAFDGLRMAGRPVRRPDLTIATEDHNVPTIGVKTGDVAEIKDITSRTQVSTLRKNAEEFGVKLFPMGNREQGIVHVVGPQLGLTQPGMTVVCGDSHTATHGAFGAIAFGIGTSEVEHVMATQTLPLKPFKTMAVNVDGTLPEGTTGKDIILAVIAKIGTGGGQGHIIEYRGEAIHQLSMEARMTVCNMSIEAGARAGMIAPDETTFNYIKGRPHAPKDWDGAVEYWKSLRTDDDAEFDTVVTLDASDITPFVTWGTNPGQGIALGEPVPGPEDFTDAEEASACEKALKYMDLTPGVSMRDVPIDVVFVGSCTNGRIEDMRAAASVVKGRRVADGVRMLVVPGSARVKQQAEEEGLDAIFTEAGAEWRLPGCSMCLGMNPDQLSPGQRCASTSNRNFEGRQGRGGRTHLVSPYVAAATAVQGRFASPADLSPVGSAHSETASPQSTATSA</sequence>
<evidence type="ECO:0000256" key="3">
    <source>
        <dbReference type="ARBA" id="ARBA00002695"/>
    </source>
</evidence>
<feature type="compositionally biased region" description="Polar residues" evidence="15">
    <location>
        <begin position="510"/>
        <end position="523"/>
    </location>
</feature>
<evidence type="ECO:0000256" key="5">
    <source>
        <dbReference type="ARBA" id="ARBA00005026"/>
    </source>
</evidence>
<dbReference type="Pfam" id="PF00330">
    <property type="entry name" value="Aconitase"/>
    <property type="match status" value="1"/>
</dbReference>
<evidence type="ECO:0000256" key="15">
    <source>
        <dbReference type="SAM" id="MobiDB-lite"/>
    </source>
</evidence>
<evidence type="ECO:0000256" key="11">
    <source>
        <dbReference type="ARBA" id="ARBA00023014"/>
    </source>
</evidence>
<keyword evidence="10 14" id="KW-0408">Iron</keyword>
<dbReference type="PROSITE" id="PS01244">
    <property type="entry name" value="ACONITASE_2"/>
    <property type="match status" value="1"/>
</dbReference>
<dbReference type="GO" id="GO:0009098">
    <property type="term" value="P:L-leucine biosynthetic process"/>
    <property type="evidence" value="ECO:0007669"/>
    <property type="project" value="UniProtKB-UniRule"/>
</dbReference>
<feature type="binding site" evidence="14">
    <location>
        <position position="445"/>
    </location>
    <ligand>
        <name>[4Fe-4S] cluster</name>
        <dbReference type="ChEBI" id="CHEBI:49883"/>
    </ligand>
</feature>
<evidence type="ECO:0000259" key="16">
    <source>
        <dbReference type="Pfam" id="PF00330"/>
    </source>
</evidence>
<feature type="compositionally biased region" description="Polar residues" evidence="15">
    <location>
        <begin position="1"/>
        <end position="27"/>
    </location>
</feature>
<dbReference type="PANTHER" id="PTHR43822">
    <property type="entry name" value="HOMOACONITASE, MITOCHONDRIAL-RELATED"/>
    <property type="match status" value="1"/>
</dbReference>
<evidence type="ECO:0000256" key="10">
    <source>
        <dbReference type="ARBA" id="ARBA00023004"/>
    </source>
</evidence>
<dbReference type="GO" id="GO:0047456">
    <property type="term" value="F:2-methylisocitrate dehydratase activity"/>
    <property type="evidence" value="ECO:0007669"/>
    <property type="project" value="UniProtKB-EC"/>
</dbReference>
<dbReference type="Gene3D" id="3.30.499.10">
    <property type="entry name" value="Aconitase, domain 3"/>
    <property type="match status" value="2"/>
</dbReference>
<evidence type="ECO:0000256" key="6">
    <source>
        <dbReference type="ARBA" id="ARBA00022430"/>
    </source>
</evidence>
<dbReference type="KEGG" id="ckp:ckrop_1211"/>
<feature type="compositionally biased region" description="Polar residues" evidence="15">
    <location>
        <begin position="457"/>
        <end position="469"/>
    </location>
</feature>
<protein>
    <recommendedName>
        <fullName evidence="14">3-isopropylmalate dehydratase large subunit</fullName>
        <ecNumber evidence="14">4.2.1.33</ecNumber>
    </recommendedName>
    <alternativeName>
        <fullName evidence="14">Alpha-IPM isomerase</fullName>
        <shortName evidence="14">IPMI</shortName>
    </alternativeName>
    <alternativeName>
        <fullName evidence="14">Isopropylmalate isomerase</fullName>
    </alternativeName>
</protein>
<comment type="pathway">
    <text evidence="4 14">Amino-acid biosynthesis; L-leucine biosynthesis; L-leucine from 3-methyl-2-oxobutanoate: step 2/4.</text>
</comment>
<dbReference type="EMBL" id="CP001620">
    <property type="protein sequence ID" value="ACR17956.1"/>
    <property type="molecule type" value="Genomic_DNA"/>
</dbReference>
<evidence type="ECO:0000256" key="14">
    <source>
        <dbReference type="HAMAP-Rule" id="MF_01026"/>
    </source>
</evidence>
<evidence type="ECO:0000256" key="7">
    <source>
        <dbReference type="ARBA" id="ARBA00022485"/>
    </source>
</evidence>
<accession>C4LJF1</accession>
<dbReference type="EC" id="4.2.1.33" evidence="14"/>
<keyword evidence="13 14" id="KW-0100">Branched-chain amino acid biosynthesis</keyword>
<dbReference type="NCBIfam" id="NF004016">
    <property type="entry name" value="PRK05478.1"/>
    <property type="match status" value="1"/>
</dbReference>
<dbReference type="GO" id="GO:0046872">
    <property type="term" value="F:metal ion binding"/>
    <property type="evidence" value="ECO:0007669"/>
    <property type="project" value="UniProtKB-KW"/>
</dbReference>
<dbReference type="PRINTS" id="PR00415">
    <property type="entry name" value="ACONITASE"/>
</dbReference>
<dbReference type="InterPro" id="IPR001030">
    <property type="entry name" value="Acoase/IPM_deHydtase_lsu_aba"/>
</dbReference>
<gene>
    <name evidence="14" type="primary">leuC</name>
    <name evidence="17" type="ordered locus">ckrop_1211</name>
</gene>
<keyword evidence="11 14" id="KW-0411">Iron-sulfur</keyword>
<dbReference type="UniPathway" id="UPA00946"/>
<dbReference type="InterPro" id="IPR036008">
    <property type="entry name" value="Aconitase_4Fe-4S_dom"/>
</dbReference>
<comment type="catalytic activity">
    <reaction evidence="2 14">
        <text>(2R,3S)-3-isopropylmalate = (2S)-2-isopropylmalate</text>
        <dbReference type="Rhea" id="RHEA:32287"/>
        <dbReference type="ChEBI" id="CHEBI:1178"/>
        <dbReference type="ChEBI" id="CHEBI:35121"/>
        <dbReference type="EC" id="4.2.1.33"/>
    </reaction>
</comment>
<dbReference type="SUPFAM" id="SSF53732">
    <property type="entry name" value="Aconitase iron-sulfur domain"/>
    <property type="match status" value="1"/>
</dbReference>
<dbReference type="STRING" id="645127.ckrop_1211"/>
<dbReference type="AlphaFoldDB" id="C4LJF1"/>
<keyword evidence="6 14" id="KW-0432">Leucine biosynthesis</keyword>
<dbReference type="PROSITE" id="PS00450">
    <property type="entry name" value="ACONITASE_1"/>
    <property type="match status" value="1"/>
</dbReference>
<evidence type="ECO:0000313" key="18">
    <source>
        <dbReference type="Proteomes" id="UP000001473"/>
    </source>
</evidence>
<comment type="catalytic activity">
    <reaction evidence="1">
        <text>(2S,3R)-3-hydroxybutane-1,2,3-tricarboxylate = 2-methyl-cis-aconitate + H2O</text>
        <dbReference type="Rhea" id="RHEA:17941"/>
        <dbReference type="ChEBI" id="CHEBI:15377"/>
        <dbReference type="ChEBI" id="CHEBI:57429"/>
        <dbReference type="ChEBI" id="CHEBI:57872"/>
        <dbReference type="EC" id="4.2.1.99"/>
    </reaction>
</comment>
<dbReference type="InterPro" id="IPR015931">
    <property type="entry name" value="Acnase/IPM_dHydase_lsu_aba_1/3"/>
</dbReference>
<feature type="region of interest" description="Disordered" evidence="15">
    <location>
        <begin position="1"/>
        <end position="37"/>
    </location>
</feature>
<dbReference type="InterPro" id="IPR033941">
    <property type="entry name" value="IPMI_cat"/>
</dbReference>
<dbReference type="HOGENOM" id="CLU_006714_3_4_11"/>
<keyword evidence="9 14" id="KW-0479">Metal-binding</keyword>
<keyword evidence="7 14" id="KW-0004">4Fe-4S</keyword>
<reference evidence="17 18" key="1">
    <citation type="journal article" date="2008" name="J. Biotechnol.">
        <title>Ultrafast pyrosequencing of Corynebacterium kroppenstedtii DSM44385 revealed insights into the physiology of a lipophilic corynebacterium that lacks mycolic acids.</title>
        <authorList>
            <person name="Tauch A."/>
            <person name="Schneider J."/>
            <person name="Szczepanowski R."/>
            <person name="Tilker A."/>
            <person name="Viehoever P."/>
            <person name="Gartemann K.-H."/>
            <person name="Arnold W."/>
            <person name="Blom J."/>
            <person name="Brinkrolf K."/>
            <person name="Brune I."/>
            <person name="Goetker S."/>
            <person name="Weisshaar B."/>
            <person name="Goesmann A."/>
            <person name="Droege M."/>
            <person name="Puehler A."/>
        </authorList>
    </citation>
    <scope>NUCLEOTIDE SEQUENCE [LARGE SCALE GENOMIC DNA]</scope>
    <source>
        <strain evidence="18">DSM 44385 / JCM 11950 / CIP 105744 / CCUG 35717</strain>
    </source>
</reference>
<feature type="domain" description="Aconitase/3-isopropylmalate dehydratase large subunit alpha/beta/alpha" evidence="16">
    <location>
        <begin position="42"/>
        <end position="495"/>
    </location>
</feature>
<keyword evidence="18" id="KW-1185">Reference proteome</keyword>
<comment type="pathway">
    <text evidence="5">Organic acid metabolism; propanoate degradation.</text>
</comment>
<feature type="region of interest" description="Disordered" evidence="15">
    <location>
        <begin position="457"/>
        <end position="478"/>
    </location>
</feature>
<feature type="binding site" evidence="14">
    <location>
        <position position="448"/>
    </location>
    <ligand>
        <name>[4Fe-4S] cluster</name>
        <dbReference type="ChEBI" id="CHEBI:49883"/>
    </ligand>
</feature>
<comment type="cofactor">
    <cofactor evidence="14">
        <name>[4Fe-4S] cluster</name>
        <dbReference type="ChEBI" id="CHEBI:49883"/>
    </cofactor>
    <text evidence="14">Binds 1 [4Fe-4S] cluster per subunit.</text>
</comment>
<evidence type="ECO:0000256" key="8">
    <source>
        <dbReference type="ARBA" id="ARBA00022605"/>
    </source>
</evidence>
<evidence type="ECO:0000256" key="13">
    <source>
        <dbReference type="ARBA" id="ARBA00023304"/>
    </source>
</evidence>